<dbReference type="Gene3D" id="3.10.10.10">
    <property type="entry name" value="HIV Type 1 Reverse Transcriptase, subunit A, domain 1"/>
    <property type="match status" value="1"/>
</dbReference>
<dbReference type="WBParaSite" id="nRc.2.0.1.t33310-RA">
    <property type="protein sequence ID" value="nRc.2.0.1.t33310-RA"/>
    <property type="gene ID" value="nRc.2.0.1.g33310"/>
</dbReference>
<evidence type="ECO:0000313" key="5">
    <source>
        <dbReference type="WBParaSite" id="nRc.2.0.1.t33310-RA"/>
    </source>
</evidence>
<dbReference type="InterPro" id="IPR043502">
    <property type="entry name" value="DNA/RNA_pol_sf"/>
</dbReference>
<evidence type="ECO:0000256" key="1">
    <source>
        <dbReference type="ARBA" id="ARBA00012493"/>
    </source>
</evidence>
<dbReference type="Pfam" id="PF17921">
    <property type="entry name" value="Integrase_H2C2"/>
    <property type="match status" value="1"/>
</dbReference>
<dbReference type="OMA" id="CENWEEY"/>
<feature type="domain" description="Reverse transcriptase" evidence="2">
    <location>
        <begin position="6"/>
        <end position="91"/>
    </location>
</feature>
<sequence>MTITPYGLFQYKCLPMGLRDPVSIFQCLVSLTLAGCEGCISYLNDILVFGSMAMQHDERLGATLQCLSNKDFRLNVAKCQFAFTDVPFLGHLILSTRIKPDPKSLDAIQNVPILQSITDVRSFLGSISYLCEFLLLFLLSRSRVFFAQLLQHLTRTSEQPKFESSNECTTAFNKLKSLLTNDLQPTIFDPDPVDQGLLLKADRIVVPSKLRRQLMKKAQEGHPCIVRAKIKLRETYCCPGIAADMEETICHCQSCQDSAKSNP</sequence>
<dbReference type="PANTHER" id="PTHR37984">
    <property type="entry name" value="PROTEIN CBG26694"/>
    <property type="match status" value="1"/>
</dbReference>
<reference evidence="5" key="1">
    <citation type="submission" date="2022-11" db="UniProtKB">
        <authorList>
            <consortium name="WormBaseParasite"/>
        </authorList>
    </citation>
    <scope>IDENTIFICATION</scope>
</reference>
<dbReference type="InterPro" id="IPR000477">
    <property type="entry name" value="RT_dom"/>
</dbReference>
<name>A0A915K3E5_ROMCU</name>
<dbReference type="Proteomes" id="UP000887565">
    <property type="component" value="Unplaced"/>
</dbReference>
<feature type="domain" description="Integrase zinc-binding" evidence="3">
    <location>
        <begin position="206"/>
        <end position="258"/>
    </location>
</feature>
<dbReference type="EC" id="2.7.7.49" evidence="1"/>
<organism evidence="4 5">
    <name type="scientific">Romanomermis culicivorax</name>
    <name type="common">Nematode worm</name>
    <dbReference type="NCBI Taxonomy" id="13658"/>
    <lineage>
        <taxon>Eukaryota</taxon>
        <taxon>Metazoa</taxon>
        <taxon>Ecdysozoa</taxon>
        <taxon>Nematoda</taxon>
        <taxon>Enoplea</taxon>
        <taxon>Dorylaimia</taxon>
        <taxon>Mermithida</taxon>
        <taxon>Mermithoidea</taxon>
        <taxon>Mermithidae</taxon>
        <taxon>Romanomermis</taxon>
    </lineage>
</organism>
<proteinExistence type="predicted"/>
<evidence type="ECO:0000259" key="2">
    <source>
        <dbReference type="Pfam" id="PF00078"/>
    </source>
</evidence>
<accession>A0A915K3E5</accession>
<evidence type="ECO:0000313" key="4">
    <source>
        <dbReference type="Proteomes" id="UP000887565"/>
    </source>
</evidence>
<keyword evidence="4" id="KW-1185">Reference proteome</keyword>
<dbReference type="InterPro" id="IPR043128">
    <property type="entry name" value="Rev_trsase/Diguanyl_cyclase"/>
</dbReference>
<protein>
    <recommendedName>
        <fullName evidence="1">RNA-directed DNA polymerase</fullName>
        <ecNumber evidence="1">2.7.7.49</ecNumber>
    </recommendedName>
</protein>
<dbReference type="GO" id="GO:0003964">
    <property type="term" value="F:RNA-directed DNA polymerase activity"/>
    <property type="evidence" value="ECO:0007669"/>
    <property type="project" value="UniProtKB-EC"/>
</dbReference>
<evidence type="ECO:0000259" key="3">
    <source>
        <dbReference type="Pfam" id="PF17921"/>
    </source>
</evidence>
<dbReference type="InterPro" id="IPR050951">
    <property type="entry name" value="Retrovirus_Pol_polyprotein"/>
</dbReference>
<dbReference type="Gene3D" id="1.10.340.70">
    <property type="match status" value="1"/>
</dbReference>
<dbReference type="SUPFAM" id="SSF56672">
    <property type="entry name" value="DNA/RNA polymerases"/>
    <property type="match status" value="1"/>
</dbReference>
<dbReference type="Pfam" id="PF00078">
    <property type="entry name" value="RVT_1"/>
    <property type="match status" value="1"/>
</dbReference>
<dbReference type="PANTHER" id="PTHR37984:SF9">
    <property type="entry name" value="INTEGRASE CATALYTIC DOMAIN-CONTAINING PROTEIN"/>
    <property type="match status" value="1"/>
</dbReference>
<dbReference type="Gene3D" id="3.30.70.270">
    <property type="match status" value="2"/>
</dbReference>
<dbReference type="AlphaFoldDB" id="A0A915K3E5"/>
<dbReference type="InterPro" id="IPR041588">
    <property type="entry name" value="Integrase_H2C2"/>
</dbReference>